<name>A0A2I1G2B6_9GLOM</name>
<dbReference type="VEuPathDB" id="FungiDB:RhiirFUN_024540"/>
<dbReference type="SUPFAM" id="SSF49503">
    <property type="entry name" value="Cupredoxins"/>
    <property type="match status" value="1"/>
</dbReference>
<proteinExistence type="predicted"/>
<sequence length="158" mass="16693">MNKIFPVYLFLLGLIIYVHAADVMVNVGNAKGENIFEPAKILALPGDNIVFTWVSGKHSVIEADSLTACAMSAKPNAGSSLGAYSAPNTWVYPISRNAAAGKTWFYCGVPGHCTPGIGGMAANSPSNNNTSNTPNMVGAIIPYEKRMSGICHQNCSEI</sequence>
<feature type="chain" id="PRO_5014159850" description="Phytocyanin domain-containing protein" evidence="1">
    <location>
        <begin position="21"/>
        <end position="158"/>
    </location>
</feature>
<comment type="caution">
    <text evidence="2">The sequence shown here is derived from an EMBL/GenBank/DDBJ whole genome shotgun (WGS) entry which is preliminary data.</text>
</comment>
<evidence type="ECO:0000313" key="2">
    <source>
        <dbReference type="EMBL" id="PKY40753.1"/>
    </source>
</evidence>
<evidence type="ECO:0000256" key="1">
    <source>
        <dbReference type="SAM" id="SignalP"/>
    </source>
</evidence>
<evidence type="ECO:0008006" key="4">
    <source>
        <dbReference type="Google" id="ProtNLM"/>
    </source>
</evidence>
<dbReference type="VEuPathDB" id="FungiDB:RhiirA1_441845"/>
<dbReference type="PANTHER" id="PTHR34883">
    <property type="entry name" value="SERINE-RICH PROTEIN, PUTATIVE-RELATED-RELATED"/>
    <property type="match status" value="1"/>
</dbReference>
<reference evidence="2 3" key="1">
    <citation type="submission" date="2015-10" db="EMBL/GenBank/DDBJ databases">
        <title>Genome analyses suggest a sexual origin of heterokaryosis in a supposedly ancient asexual fungus.</title>
        <authorList>
            <person name="Ropars J."/>
            <person name="Sedzielewska K."/>
            <person name="Noel J."/>
            <person name="Charron P."/>
            <person name="Farinelli L."/>
            <person name="Marton T."/>
            <person name="Kruger M."/>
            <person name="Pelin A."/>
            <person name="Brachmann A."/>
            <person name="Corradi N."/>
        </authorList>
    </citation>
    <scope>NUCLEOTIDE SEQUENCE [LARGE SCALE GENOMIC DNA]</scope>
    <source>
        <strain evidence="2 3">A4</strain>
    </source>
</reference>
<dbReference type="VEuPathDB" id="FungiDB:FUN_004632"/>
<dbReference type="InterPro" id="IPR052953">
    <property type="entry name" value="Ser-rich/MCO-related"/>
</dbReference>
<dbReference type="AlphaFoldDB" id="A0A2I1G2B6"/>
<accession>A0A2I1G2B6</accession>
<dbReference type="PANTHER" id="PTHR34883:SF15">
    <property type="entry name" value="EXTRACELLULAR SERINE-RICH PROTEIN"/>
    <property type="match status" value="1"/>
</dbReference>
<organism evidence="2 3">
    <name type="scientific">Rhizophagus irregularis</name>
    <dbReference type="NCBI Taxonomy" id="588596"/>
    <lineage>
        <taxon>Eukaryota</taxon>
        <taxon>Fungi</taxon>
        <taxon>Fungi incertae sedis</taxon>
        <taxon>Mucoromycota</taxon>
        <taxon>Glomeromycotina</taxon>
        <taxon>Glomeromycetes</taxon>
        <taxon>Glomerales</taxon>
        <taxon>Glomeraceae</taxon>
        <taxon>Rhizophagus</taxon>
    </lineage>
</organism>
<gene>
    <name evidence="2" type="ORF">RhiirA4_454192</name>
</gene>
<dbReference type="InterPro" id="IPR008972">
    <property type="entry name" value="Cupredoxin"/>
</dbReference>
<dbReference type="EMBL" id="LLXI01000114">
    <property type="protein sequence ID" value="PKY40753.1"/>
    <property type="molecule type" value="Genomic_DNA"/>
</dbReference>
<protein>
    <recommendedName>
        <fullName evidence="4">Phytocyanin domain-containing protein</fullName>
    </recommendedName>
</protein>
<keyword evidence="3" id="KW-1185">Reference proteome</keyword>
<dbReference type="Proteomes" id="UP000234323">
    <property type="component" value="Unassembled WGS sequence"/>
</dbReference>
<dbReference type="Gene3D" id="2.60.40.420">
    <property type="entry name" value="Cupredoxins - blue copper proteins"/>
    <property type="match status" value="1"/>
</dbReference>
<feature type="non-terminal residue" evidence="2">
    <location>
        <position position="158"/>
    </location>
</feature>
<feature type="signal peptide" evidence="1">
    <location>
        <begin position="1"/>
        <end position="20"/>
    </location>
</feature>
<evidence type="ECO:0000313" key="3">
    <source>
        <dbReference type="Proteomes" id="UP000234323"/>
    </source>
</evidence>
<keyword evidence="1" id="KW-0732">Signal</keyword>